<comment type="caution">
    <text evidence="4">The sequence shown here is derived from an EMBL/GenBank/DDBJ whole genome shotgun (WGS) entry which is preliminary data.</text>
</comment>
<dbReference type="InterPro" id="IPR044926">
    <property type="entry name" value="RGS_subdomain_2"/>
</dbReference>
<dbReference type="InterPro" id="IPR014710">
    <property type="entry name" value="RmlC-like_jellyroll"/>
</dbReference>
<feature type="domain" description="Cyclic nucleotide-binding" evidence="2">
    <location>
        <begin position="349"/>
        <end position="477"/>
    </location>
</feature>
<dbReference type="InterPro" id="IPR000595">
    <property type="entry name" value="cNMP-bd_dom"/>
</dbReference>
<proteinExistence type="predicted"/>
<evidence type="ECO:0000313" key="5">
    <source>
        <dbReference type="Proteomes" id="UP001165065"/>
    </source>
</evidence>
<accession>A0A9W7GJH6</accession>
<dbReference type="PROSITE" id="PS50132">
    <property type="entry name" value="RGS"/>
    <property type="match status" value="1"/>
</dbReference>
<dbReference type="InterPro" id="IPR018490">
    <property type="entry name" value="cNMP-bd_dom_sf"/>
</dbReference>
<feature type="domain" description="RGS" evidence="3">
    <location>
        <begin position="497"/>
        <end position="612"/>
    </location>
</feature>
<dbReference type="InterPro" id="IPR016137">
    <property type="entry name" value="RGS"/>
</dbReference>
<dbReference type="OrthoDB" id="196547at2759"/>
<gene>
    <name evidence="4" type="ORF">TrCOL_g11170</name>
</gene>
<dbReference type="SUPFAM" id="SSF51206">
    <property type="entry name" value="cAMP-binding domain-like"/>
    <property type="match status" value="3"/>
</dbReference>
<name>A0A9W7GJH6_9STRA</name>
<evidence type="ECO:0000259" key="2">
    <source>
        <dbReference type="PROSITE" id="PS50042"/>
    </source>
</evidence>
<sequence length="621" mass="69241">MGNCNSVVPHDGNMLPAQRVEHLKHTPFFMYLDTDALLEELAGCFDSTICVEAGEKLMEVESDKMYIVAKGEMELSTVIPTTQRKSLFQKGFLCSKFPGDIVNKKSTEKDAKRRVSKAKLQNFVEDVSLYAKVDSVLLECNEEKFEKFLKEHESLRSLMQQIVQSDIGNYLSPLPFLKGIKESQISLLAAMCKYEAFDGKATLFNQGDEGDKLYIILSGQSDVTLQKDGGDDAGDQGRKFRKSINLTKNGELFSDIPVGDDSDSPRPSIEEEHTFLASMKAGDYFGETALMVNIPRTTTVRTRDKSLFLTIDKVAFHNFLRVCPDVKDRMNEVMKDRMIGKLSSMDIPFLQGISPEMFSEFAHGVEMHEMEKDAVVFKEGEMGDRFYIIIHGEVRVEMGSGHGHGHGGGEDATKAAGNGAPLKKMSRSMSMDIGHLGPGKYFGEMALVAHSTRAASVVSNTHAILMSVGADVFHKIFDANPQALCEFKLRCLQEKAELKHILAHPTGLSMFNVFLKKELADENIQFWVAVNNFKSDVSNAAAKDLYDKYISESAELQVNVPGKMRKQVNKLVAGEAAVGADIFEGCQTEIYKLMVRDNFARFKKTPEFKDFFENLGIFISD</sequence>
<dbReference type="Gene3D" id="2.60.120.10">
    <property type="entry name" value="Jelly Rolls"/>
    <property type="match status" value="3"/>
</dbReference>
<protein>
    <submittedName>
        <fullName evidence="4">Uncharacterized protein</fullName>
    </submittedName>
</protein>
<dbReference type="PRINTS" id="PR01301">
    <property type="entry name" value="RGSPROTEIN"/>
</dbReference>
<evidence type="ECO:0000313" key="4">
    <source>
        <dbReference type="EMBL" id="GMI46385.1"/>
    </source>
</evidence>
<dbReference type="PANTHER" id="PTHR23011:SF28">
    <property type="entry name" value="CYCLIC NUCLEOTIDE-BINDING DOMAIN CONTAINING PROTEIN"/>
    <property type="match status" value="1"/>
</dbReference>
<reference evidence="5" key="1">
    <citation type="journal article" date="2023" name="Commun. Biol.">
        <title>Genome analysis of Parmales, the sister group of diatoms, reveals the evolutionary specialization of diatoms from phago-mixotrophs to photoautotrophs.</title>
        <authorList>
            <person name="Ban H."/>
            <person name="Sato S."/>
            <person name="Yoshikawa S."/>
            <person name="Yamada K."/>
            <person name="Nakamura Y."/>
            <person name="Ichinomiya M."/>
            <person name="Sato N."/>
            <person name="Blanc-Mathieu R."/>
            <person name="Endo H."/>
            <person name="Kuwata A."/>
            <person name="Ogata H."/>
        </authorList>
    </citation>
    <scope>NUCLEOTIDE SEQUENCE [LARGE SCALE GENOMIC DNA]</scope>
</reference>
<dbReference type="CDD" id="cd07440">
    <property type="entry name" value="RGS"/>
    <property type="match status" value="1"/>
</dbReference>
<keyword evidence="5" id="KW-1185">Reference proteome</keyword>
<dbReference type="SMART" id="SM00100">
    <property type="entry name" value="cNMP"/>
    <property type="match status" value="2"/>
</dbReference>
<dbReference type="PROSITE" id="PS50042">
    <property type="entry name" value="CNMP_BINDING_3"/>
    <property type="match status" value="2"/>
</dbReference>
<dbReference type="CDD" id="cd00038">
    <property type="entry name" value="CAP_ED"/>
    <property type="match status" value="2"/>
</dbReference>
<dbReference type="Proteomes" id="UP001165065">
    <property type="component" value="Unassembled WGS sequence"/>
</dbReference>
<dbReference type="PANTHER" id="PTHR23011">
    <property type="entry name" value="CYCLIC NUCLEOTIDE-BINDING DOMAIN CONTAINING PROTEIN"/>
    <property type="match status" value="1"/>
</dbReference>
<dbReference type="Gene3D" id="1.10.167.10">
    <property type="entry name" value="Regulator of G-protein Signalling 4, domain 2"/>
    <property type="match status" value="1"/>
</dbReference>
<dbReference type="EMBL" id="BRYA01000296">
    <property type="protein sequence ID" value="GMI46385.1"/>
    <property type="molecule type" value="Genomic_DNA"/>
</dbReference>
<dbReference type="PROSITE" id="PS00889">
    <property type="entry name" value="CNMP_BINDING_2"/>
    <property type="match status" value="1"/>
</dbReference>
<dbReference type="AlphaFoldDB" id="A0A9W7GJH6"/>
<dbReference type="Pfam" id="PF00615">
    <property type="entry name" value="RGS"/>
    <property type="match status" value="1"/>
</dbReference>
<dbReference type="InterPro" id="IPR036305">
    <property type="entry name" value="RGS_sf"/>
</dbReference>
<evidence type="ECO:0000259" key="3">
    <source>
        <dbReference type="PROSITE" id="PS50132"/>
    </source>
</evidence>
<dbReference type="SUPFAM" id="SSF48097">
    <property type="entry name" value="Regulator of G-protein signaling, RGS"/>
    <property type="match status" value="1"/>
</dbReference>
<organism evidence="4 5">
    <name type="scientific">Triparma columacea</name>
    <dbReference type="NCBI Taxonomy" id="722753"/>
    <lineage>
        <taxon>Eukaryota</taxon>
        <taxon>Sar</taxon>
        <taxon>Stramenopiles</taxon>
        <taxon>Ochrophyta</taxon>
        <taxon>Bolidophyceae</taxon>
        <taxon>Parmales</taxon>
        <taxon>Triparmaceae</taxon>
        <taxon>Triparma</taxon>
    </lineage>
</organism>
<dbReference type="InterPro" id="IPR018488">
    <property type="entry name" value="cNMP-bd_CS"/>
</dbReference>
<feature type="domain" description="Cyclic nucleotide-binding" evidence="2">
    <location>
        <begin position="176"/>
        <end position="337"/>
    </location>
</feature>
<dbReference type="SMART" id="SM00315">
    <property type="entry name" value="RGS"/>
    <property type="match status" value="1"/>
</dbReference>
<evidence type="ECO:0000256" key="1">
    <source>
        <dbReference type="SAM" id="MobiDB-lite"/>
    </source>
</evidence>
<feature type="region of interest" description="Disordered" evidence="1">
    <location>
        <begin position="399"/>
        <end position="419"/>
    </location>
</feature>